<feature type="compositionally biased region" description="Low complexity" evidence="7">
    <location>
        <begin position="255"/>
        <end position="267"/>
    </location>
</feature>
<feature type="compositionally biased region" description="Gly residues" evidence="7">
    <location>
        <begin position="403"/>
        <end position="414"/>
    </location>
</feature>
<feature type="domain" description="8-oxoguanine DNA glycosylase N-terminal" evidence="8">
    <location>
        <begin position="285"/>
        <end position="388"/>
    </location>
</feature>
<evidence type="ECO:0000256" key="4">
    <source>
        <dbReference type="ARBA" id="ARBA00023239"/>
    </source>
</evidence>
<dbReference type="InterPro" id="IPR052054">
    <property type="entry name" value="Oxidative_DNA_repair_enzyme"/>
</dbReference>
<keyword evidence="2" id="KW-0378">Hydrolase</keyword>
<accession>A0A151H8X7</accession>
<dbReference type="GO" id="GO:0006285">
    <property type="term" value="P:base-excision repair, AP site formation"/>
    <property type="evidence" value="ECO:0007669"/>
    <property type="project" value="TreeGrafter"/>
</dbReference>
<dbReference type="PANTHER" id="PTHR10242:SF2">
    <property type="entry name" value="N-GLYCOSYLASE_DNA LYASE"/>
    <property type="match status" value="1"/>
</dbReference>
<dbReference type="Gene3D" id="3.30.310.40">
    <property type="match status" value="1"/>
</dbReference>
<keyword evidence="4" id="KW-0456">Lyase</keyword>
<dbReference type="EMBL" id="AHZP02001860">
    <property type="protein sequence ID" value="KYK65830.1"/>
    <property type="molecule type" value="Genomic_DNA"/>
</dbReference>
<keyword evidence="3" id="KW-0234">DNA repair</keyword>
<dbReference type="Gene3D" id="1.10.340.30">
    <property type="entry name" value="Hypothetical protein, domain 2"/>
    <property type="match status" value="1"/>
</dbReference>
<feature type="compositionally biased region" description="Basic and acidic residues" evidence="7">
    <location>
        <begin position="488"/>
        <end position="528"/>
    </location>
</feature>
<comment type="caution">
    <text evidence="9">The sequence shown here is derived from an EMBL/GenBank/DDBJ whole genome shotgun (WGS) entry which is preliminary data.</text>
</comment>
<evidence type="ECO:0000256" key="3">
    <source>
        <dbReference type="ARBA" id="ARBA00023204"/>
    </source>
</evidence>
<feature type="compositionally biased region" description="Low complexity" evidence="7">
    <location>
        <begin position="756"/>
        <end position="773"/>
    </location>
</feature>
<evidence type="ECO:0000256" key="7">
    <source>
        <dbReference type="SAM" id="MobiDB-lite"/>
    </source>
</evidence>
<dbReference type="Gene3D" id="1.10.1670.10">
    <property type="entry name" value="Helix-hairpin-Helix base-excision DNA repair enzymes (C-terminal)"/>
    <property type="match status" value="1"/>
</dbReference>
<organism evidence="9 10">
    <name type="scientific">Toxoplasma gondii TgCatPRC2</name>
    <dbReference type="NCBI Taxonomy" id="1130821"/>
    <lineage>
        <taxon>Eukaryota</taxon>
        <taxon>Sar</taxon>
        <taxon>Alveolata</taxon>
        <taxon>Apicomplexa</taxon>
        <taxon>Conoidasida</taxon>
        <taxon>Coccidia</taxon>
        <taxon>Eucoccidiorida</taxon>
        <taxon>Eimeriorina</taxon>
        <taxon>Sarcocystidae</taxon>
        <taxon>Toxoplasma</taxon>
    </lineage>
</organism>
<evidence type="ECO:0000256" key="2">
    <source>
        <dbReference type="ARBA" id="ARBA00022801"/>
    </source>
</evidence>
<feature type="region of interest" description="Disordered" evidence="7">
    <location>
        <begin position="136"/>
        <end position="267"/>
    </location>
</feature>
<dbReference type="PANTHER" id="PTHR10242">
    <property type="entry name" value="8-OXOGUANINE DNA GLYCOSYLASE"/>
    <property type="match status" value="1"/>
</dbReference>
<sequence>MCSRNSPPPAGPFAVSAFCMLAFRRLGRLSATLLSLFFSLFSLFFSLFLLLCLSVCTPLPSRASSFLSSLACSACSSLSCSSSRASSVSAFMSPLLLHFLSLHFSPSPVASPGAGFRRTRHRRRNFFVLPDFEMKSEGASSPKTQRGSRTTAKVPRGNSSDNAEDDRVGEGKIKEEETATEDTQRLKRRRKNHSALFLPHSGHPARLSSRNSLSTRASSSSPSLSPFSSSLSPAPSTSSRSPSSSPSPPSPLPSSVPSSPTASSASSKVFLPLSRLREANWRDLCVPAEELRPEHCLTTGQTFQFVDIGHSPAFLWEGLVGRRVFQIIQTPTTTLYRCMYSEAKGEKGRTAKGSSEEREEEAEAQALRAFFNLDVSLAALKREWEARRRRPGDLAEREQAAGQIGGPKEGGCLGGNARRKSLEASRRPARQSEESAASAGRVLQLPVVECFFSFLCSSNNNIPRIMQMVRALRNAYGDFLVRGAEAAAEKRQMQAEPDRKPAGRGGERGHKPAEYNGEETRDGRERDLSTAPSPSNVQDLSSSLALSPSVAASCPSAASTDSSSECLLVDSRDLPLLLASSPQLTWHSFPSSSALARAREEDLKKLGLGYRARLLHSAAKALDARGGDAFLLSLREARRRQGHPDSKEGTVEKESEESVFQVEKEIREALLPFAGIGRKVADCVALYSLGCWAAWPVDTHLLQHAQSDLEFHAFLRQALKEQQEAKRTTRGNARSNAGPTPTQLDRKRRAAREQLVSSASSSCPSPSSSSSLLCPVPLSPAAVRRFCRSAAGEKFSNLSEGLYSAVQSFYQRRFGVFAGWAQSYVFTEALRRREARLQPQNNR</sequence>
<reference evidence="10" key="1">
    <citation type="submission" date="2016-03" db="EMBL/GenBank/DDBJ databases">
        <authorList>
            <person name="Sibley D."/>
            <person name="Venepally P."/>
            <person name="Karamycheva S."/>
            <person name="Hadjithomas M."/>
            <person name="Khan A."/>
            <person name="Brunk B."/>
            <person name="Roos D."/>
            <person name="Caler E."/>
            <person name="Lorenzi H."/>
        </authorList>
    </citation>
    <scope>NUCLEOTIDE SEQUENCE [LARGE SCALE GENOMIC DNA]</scope>
    <source>
        <strain evidence="10">TgCatPRC2</strain>
    </source>
</reference>
<dbReference type="VEuPathDB" id="ToxoDB:TGPRC2_294880"/>
<dbReference type="GO" id="GO:0034039">
    <property type="term" value="F:8-oxo-7,8-dihydroguanine DNA N-glycosylase activity"/>
    <property type="evidence" value="ECO:0007669"/>
    <property type="project" value="TreeGrafter"/>
</dbReference>
<dbReference type="GO" id="GO:0006289">
    <property type="term" value="P:nucleotide-excision repair"/>
    <property type="evidence" value="ECO:0007669"/>
    <property type="project" value="InterPro"/>
</dbReference>
<protein>
    <submittedName>
        <fullName evidence="9">8-oxoguanine DNA glycosylase, N-terminal domain-containing protein</fullName>
    </submittedName>
</protein>
<feature type="region of interest" description="Disordered" evidence="7">
    <location>
        <begin position="488"/>
        <end position="542"/>
    </location>
</feature>
<dbReference type="GO" id="GO:0003684">
    <property type="term" value="F:damaged DNA binding"/>
    <property type="evidence" value="ECO:0007669"/>
    <property type="project" value="InterPro"/>
</dbReference>
<feature type="compositionally biased region" description="Low complexity" evidence="7">
    <location>
        <begin position="205"/>
        <end position="244"/>
    </location>
</feature>
<dbReference type="InterPro" id="IPR023170">
    <property type="entry name" value="HhH_base_excis_C"/>
</dbReference>
<name>A0A151H8X7_TOXGO</name>
<feature type="compositionally biased region" description="Basic and acidic residues" evidence="7">
    <location>
        <begin position="388"/>
        <end position="399"/>
    </location>
</feature>
<dbReference type="GO" id="GO:0016829">
    <property type="term" value="F:lyase activity"/>
    <property type="evidence" value="ECO:0007669"/>
    <property type="project" value="UniProtKB-KW"/>
</dbReference>
<keyword evidence="5" id="KW-0511">Multifunctional enzyme</keyword>
<dbReference type="GO" id="GO:0005634">
    <property type="term" value="C:nucleus"/>
    <property type="evidence" value="ECO:0007669"/>
    <property type="project" value="TreeGrafter"/>
</dbReference>
<evidence type="ECO:0000256" key="6">
    <source>
        <dbReference type="ARBA" id="ARBA00023295"/>
    </source>
</evidence>
<proteinExistence type="predicted"/>
<gene>
    <name evidence="9" type="ORF">TGPRC2_294880</name>
</gene>
<feature type="compositionally biased region" description="Polar residues" evidence="7">
    <location>
        <begin position="730"/>
        <end position="743"/>
    </location>
</feature>
<evidence type="ECO:0000256" key="5">
    <source>
        <dbReference type="ARBA" id="ARBA00023268"/>
    </source>
</evidence>
<dbReference type="AlphaFoldDB" id="A0A151H8X7"/>
<dbReference type="SUPFAM" id="SSF55945">
    <property type="entry name" value="TATA-box binding protein-like"/>
    <property type="match status" value="1"/>
</dbReference>
<feature type="compositionally biased region" description="Basic and acidic residues" evidence="7">
    <location>
        <begin position="165"/>
        <end position="185"/>
    </location>
</feature>
<dbReference type="InterPro" id="IPR011257">
    <property type="entry name" value="DNA_glycosylase"/>
</dbReference>
<evidence type="ECO:0000313" key="9">
    <source>
        <dbReference type="EMBL" id="KYK65830.1"/>
    </source>
</evidence>
<feature type="region of interest" description="Disordered" evidence="7">
    <location>
        <begin position="722"/>
        <end position="773"/>
    </location>
</feature>
<feature type="compositionally biased region" description="Basic and acidic residues" evidence="7">
    <location>
        <begin position="420"/>
        <end position="433"/>
    </location>
</feature>
<evidence type="ECO:0000259" key="8">
    <source>
        <dbReference type="Pfam" id="PF07934"/>
    </source>
</evidence>
<dbReference type="OrthoDB" id="238681at2759"/>
<dbReference type="Proteomes" id="UP000075225">
    <property type="component" value="Unassembled WGS sequence"/>
</dbReference>
<feature type="compositionally biased region" description="Pro residues" evidence="7">
    <location>
        <begin position="245"/>
        <end position="254"/>
    </location>
</feature>
<feature type="compositionally biased region" description="Polar residues" evidence="7">
    <location>
        <begin position="530"/>
        <end position="539"/>
    </location>
</feature>
<evidence type="ECO:0000313" key="10">
    <source>
        <dbReference type="Proteomes" id="UP000075225"/>
    </source>
</evidence>
<dbReference type="Pfam" id="PF07934">
    <property type="entry name" value="OGG_N"/>
    <property type="match status" value="1"/>
</dbReference>
<feature type="compositionally biased region" description="Polar residues" evidence="7">
    <location>
        <begin position="138"/>
        <end position="161"/>
    </location>
</feature>
<dbReference type="InterPro" id="IPR012904">
    <property type="entry name" value="OGG_N"/>
</dbReference>
<feature type="region of interest" description="Disordered" evidence="7">
    <location>
        <begin position="388"/>
        <end position="438"/>
    </location>
</feature>
<evidence type="ECO:0000256" key="1">
    <source>
        <dbReference type="ARBA" id="ARBA00022763"/>
    </source>
</evidence>
<dbReference type="SUPFAM" id="SSF48150">
    <property type="entry name" value="DNA-glycosylase"/>
    <property type="match status" value="1"/>
</dbReference>
<keyword evidence="6" id="KW-0326">Glycosidase</keyword>
<keyword evidence="1" id="KW-0227">DNA damage</keyword>